<keyword evidence="9 11" id="KW-1133">Transmembrane helix</keyword>
<evidence type="ECO:0000256" key="8">
    <source>
        <dbReference type="ARBA" id="ARBA00022840"/>
    </source>
</evidence>
<feature type="domain" description="ABC transporter" evidence="12">
    <location>
        <begin position="317"/>
        <end position="571"/>
    </location>
</feature>
<evidence type="ECO:0000313" key="15">
    <source>
        <dbReference type="Proteomes" id="UP001324533"/>
    </source>
</evidence>
<dbReference type="InterPro" id="IPR017871">
    <property type="entry name" value="ABC_transporter-like_CS"/>
</dbReference>
<feature type="domain" description="ABC transmembrane type-1" evidence="13">
    <location>
        <begin position="88"/>
        <end position="280"/>
    </location>
</feature>
<dbReference type="SUPFAM" id="SSF161098">
    <property type="entry name" value="MetI-like"/>
    <property type="match status" value="1"/>
</dbReference>
<dbReference type="PROSITE" id="PS00211">
    <property type="entry name" value="ABC_TRANSPORTER_1"/>
    <property type="match status" value="1"/>
</dbReference>
<dbReference type="InterPro" id="IPR003439">
    <property type="entry name" value="ABC_transporter-like_ATP-bd"/>
</dbReference>
<dbReference type="Pfam" id="PF08352">
    <property type="entry name" value="oligo_HPY"/>
    <property type="match status" value="1"/>
</dbReference>
<keyword evidence="15" id="KW-1185">Reference proteome</keyword>
<sequence length="627" mass="66965">MTSVIKTPSVTTRPRRGTFRRMLRNPLGVVSLALLTIIVLAAVFAPLIAPFDPTFADVGNTLADPGGQTLLGTDSAGRDVFSRLIYGTRLTLLSALLCAVVAIAIGLPAGLIAGFYGGAFDSTSNWFSNMLMALPAIVILLSVRAALGPSAWYAMIAFGILISPSYYRLTRTAVQSVRNELYVDAARVVGLSDARIISRHVLSVVRAPLIIQTALICGVAIAVQSGLQFLGLGDPTEVSWGAMLNDGFSNIYIQPTLMLWPALAIGITIGTLVLLGNAIRDALEDRRTLTAPRRPRPTSPDLPVRAPAVIDDADAILQVADLSVGYPNADGEYSRVVRDVSLTIRPGEVLGLVGESGSGKSQTAFSILGLLPRNARILSGSIRFEESVLVRDGEVDTKAVLGIRGRRIAYIPQEPMSNLDPAFTIGHQLTRPMVKLLGISKKEAAERARSLLQKVGIDDPDRVMKGYAHEISGGMAQRVLIAGALTCEPDLIIADEPTTALDVTVQAEVLDVIRKMQRELGVAVLLVTHNIGVIADIADRVAVMREGEIVETGRVEEILENPAHPYTQTLMASMLVGKPPLTPLGLCGTTTAGVDRSREDADELALDQADMQQPLSSAAETILREDI</sequence>
<dbReference type="InterPro" id="IPR003593">
    <property type="entry name" value="AAA+_ATPase"/>
</dbReference>
<gene>
    <name evidence="14" type="ORF">T9R20_03880</name>
</gene>
<feature type="transmembrane region" description="Helical" evidence="11">
    <location>
        <begin position="251"/>
        <end position="279"/>
    </location>
</feature>
<dbReference type="Gene3D" id="3.40.50.300">
    <property type="entry name" value="P-loop containing nucleotide triphosphate hydrolases"/>
    <property type="match status" value="1"/>
</dbReference>
<evidence type="ECO:0000256" key="11">
    <source>
        <dbReference type="RuleBase" id="RU363032"/>
    </source>
</evidence>
<dbReference type="InterPro" id="IPR027417">
    <property type="entry name" value="P-loop_NTPase"/>
</dbReference>
<feature type="transmembrane region" description="Helical" evidence="11">
    <location>
        <begin position="25"/>
        <end position="49"/>
    </location>
</feature>
<comment type="similarity">
    <text evidence="3">Belongs to the ABC transporter superfamily.</text>
</comment>
<dbReference type="PANTHER" id="PTHR43297">
    <property type="entry name" value="OLIGOPEPTIDE TRANSPORT ATP-BINDING PROTEIN APPD"/>
    <property type="match status" value="1"/>
</dbReference>
<dbReference type="RefSeq" id="WP_322411233.1">
    <property type="nucleotide sequence ID" value="NZ_CP139779.1"/>
</dbReference>
<dbReference type="PROSITE" id="PS50928">
    <property type="entry name" value="ABC_TM1"/>
    <property type="match status" value="1"/>
</dbReference>
<name>A0ABZ0VG04_9MICO</name>
<dbReference type="Pfam" id="PF12911">
    <property type="entry name" value="OppC_N"/>
    <property type="match status" value="1"/>
</dbReference>
<evidence type="ECO:0000256" key="9">
    <source>
        <dbReference type="ARBA" id="ARBA00022989"/>
    </source>
</evidence>
<keyword evidence="6 11" id="KW-0812">Transmembrane</keyword>
<evidence type="ECO:0000256" key="10">
    <source>
        <dbReference type="ARBA" id="ARBA00023136"/>
    </source>
</evidence>
<evidence type="ECO:0000256" key="3">
    <source>
        <dbReference type="ARBA" id="ARBA00005417"/>
    </source>
</evidence>
<dbReference type="EMBL" id="CP139779">
    <property type="protein sequence ID" value="WQB71115.1"/>
    <property type="molecule type" value="Genomic_DNA"/>
</dbReference>
<keyword evidence="8" id="KW-0067">ATP-binding</keyword>
<dbReference type="InterPro" id="IPR000515">
    <property type="entry name" value="MetI-like"/>
</dbReference>
<dbReference type="PROSITE" id="PS50893">
    <property type="entry name" value="ABC_TRANSPORTER_2"/>
    <property type="match status" value="1"/>
</dbReference>
<evidence type="ECO:0000256" key="2">
    <source>
        <dbReference type="ARBA" id="ARBA00004202"/>
    </source>
</evidence>
<dbReference type="SUPFAM" id="SSF52540">
    <property type="entry name" value="P-loop containing nucleoside triphosphate hydrolases"/>
    <property type="match status" value="1"/>
</dbReference>
<evidence type="ECO:0000256" key="1">
    <source>
        <dbReference type="ARBA" id="ARBA00004141"/>
    </source>
</evidence>
<dbReference type="Proteomes" id="UP001324533">
    <property type="component" value="Chromosome"/>
</dbReference>
<evidence type="ECO:0000256" key="7">
    <source>
        <dbReference type="ARBA" id="ARBA00022741"/>
    </source>
</evidence>
<comment type="similarity">
    <text evidence="11">Belongs to the binding-protein-dependent transport system permease family.</text>
</comment>
<feature type="transmembrane region" description="Helical" evidence="11">
    <location>
        <begin position="209"/>
        <end position="231"/>
    </location>
</feature>
<keyword evidence="7" id="KW-0547">Nucleotide-binding</keyword>
<reference evidence="14 15" key="1">
    <citation type="submission" date="2023-06" db="EMBL/GenBank/DDBJ databases">
        <title>Rock-solubilizing bacteria, Microbacterium invictum, promotes re-establishment of vegetation in rocky wasteland by accelerating rock bio-weathering and reshaping soil bacterial community.</title>
        <authorList>
            <person name="Liu C."/>
        </authorList>
    </citation>
    <scope>NUCLEOTIDE SEQUENCE [LARGE SCALE GENOMIC DNA]</scope>
    <source>
        <strain evidence="14 15">X-18</strain>
    </source>
</reference>
<feature type="transmembrane region" description="Helical" evidence="11">
    <location>
        <begin position="126"/>
        <end position="145"/>
    </location>
</feature>
<proteinExistence type="inferred from homology"/>
<feature type="transmembrane region" description="Helical" evidence="11">
    <location>
        <begin position="151"/>
        <end position="169"/>
    </location>
</feature>
<evidence type="ECO:0000256" key="6">
    <source>
        <dbReference type="ARBA" id="ARBA00022692"/>
    </source>
</evidence>
<dbReference type="PANTHER" id="PTHR43297:SF2">
    <property type="entry name" value="DIPEPTIDE TRANSPORT ATP-BINDING PROTEIN DPPD"/>
    <property type="match status" value="1"/>
</dbReference>
<dbReference type="InterPro" id="IPR025966">
    <property type="entry name" value="OppC_N"/>
</dbReference>
<keyword evidence="5" id="KW-1003">Cell membrane</keyword>
<keyword evidence="10 11" id="KW-0472">Membrane</keyword>
<evidence type="ECO:0000259" key="13">
    <source>
        <dbReference type="PROSITE" id="PS50928"/>
    </source>
</evidence>
<feature type="transmembrane region" description="Helical" evidence="11">
    <location>
        <begin position="92"/>
        <end position="114"/>
    </location>
</feature>
<dbReference type="CDD" id="cd03257">
    <property type="entry name" value="ABC_NikE_OppD_transporters"/>
    <property type="match status" value="1"/>
</dbReference>
<evidence type="ECO:0000313" key="14">
    <source>
        <dbReference type="EMBL" id="WQB71115.1"/>
    </source>
</evidence>
<evidence type="ECO:0000256" key="4">
    <source>
        <dbReference type="ARBA" id="ARBA00022448"/>
    </source>
</evidence>
<dbReference type="Gene3D" id="1.10.3720.10">
    <property type="entry name" value="MetI-like"/>
    <property type="match status" value="1"/>
</dbReference>
<evidence type="ECO:0000256" key="5">
    <source>
        <dbReference type="ARBA" id="ARBA00022475"/>
    </source>
</evidence>
<dbReference type="InterPro" id="IPR035906">
    <property type="entry name" value="MetI-like_sf"/>
</dbReference>
<organism evidence="14 15">
    <name type="scientific">Microbacterium invictum</name>
    <dbReference type="NCBI Taxonomy" id="515415"/>
    <lineage>
        <taxon>Bacteria</taxon>
        <taxon>Bacillati</taxon>
        <taxon>Actinomycetota</taxon>
        <taxon>Actinomycetes</taxon>
        <taxon>Micrococcales</taxon>
        <taxon>Microbacteriaceae</taxon>
        <taxon>Microbacterium</taxon>
    </lineage>
</organism>
<dbReference type="CDD" id="cd06261">
    <property type="entry name" value="TM_PBP2"/>
    <property type="match status" value="1"/>
</dbReference>
<keyword evidence="4 11" id="KW-0813">Transport</keyword>
<dbReference type="InterPro" id="IPR013563">
    <property type="entry name" value="Oligopep_ABC_C"/>
</dbReference>
<dbReference type="Pfam" id="PF00005">
    <property type="entry name" value="ABC_tran"/>
    <property type="match status" value="1"/>
</dbReference>
<dbReference type="InterPro" id="IPR050388">
    <property type="entry name" value="ABC_Ni/Peptide_Import"/>
</dbReference>
<dbReference type="SMART" id="SM00382">
    <property type="entry name" value="AAA"/>
    <property type="match status" value="1"/>
</dbReference>
<protein>
    <submittedName>
        <fullName evidence="14">Dipeptide/oligopeptide/nickel ABC transporter permease/ATP-binding protein</fullName>
    </submittedName>
</protein>
<comment type="subcellular location">
    <subcellularLocation>
        <location evidence="11">Cell membrane</location>
        <topology evidence="11">Multi-pass membrane protein</topology>
    </subcellularLocation>
    <subcellularLocation>
        <location evidence="2">Cell membrane</location>
        <topology evidence="2">Peripheral membrane protein</topology>
    </subcellularLocation>
    <subcellularLocation>
        <location evidence="1">Membrane</location>
        <topology evidence="1">Multi-pass membrane protein</topology>
    </subcellularLocation>
</comment>
<dbReference type="Pfam" id="PF00528">
    <property type="entry name" value="BPD_transp_1"/>
    <property type="match status" value="1"/>
</dbReference>
<evidence type="ECO:0000259" key="12">
    <source>
        <dbReference type="PROSITE" id="PS50893"/>
    </source>
</evidence>
<accession>A0ABZ0VG04</accession>